<keyword evidence="4" id="KW-1185">Reference proteome</keyword>
<accession>M2RG86</accession>
<dbReference type="Pfam" id="PF12002">
    <property type="entry name" value="MgsA_C"/>
    <property type="match status" value="1"/>
</dbReference>
<dbReference type="InterPro" id="IPR008921">
    <property type="entry name" value="DNA_pol3_clamp-load_cplx_C"/>
</dbReference>
<dbReference type="GO" id="GO:0000731">
    <property type="term" value="P:DNA synthesis involved in DNA repair"/>
    <property type="evidence" value="ECO:0007669"/>
    <property type="project" value="TreeGrafter"/>
</dbReference>
<sequence length="164" mass="18542">MTVYASEDVGLADNHALPLAVATLQACQTIGMPECRINLAHLVAYLSEAPNSTYAYEVYNRAEEAAKRDMMLPVPLPVRNVPPGLMKELGYVHGYHYSPDSVLVFPACLSFRRELLIDCMCAIITIRRQTRGKTDELRDEDTLRKWEQEENRGQPWEGMPDAET</sequence>
<dbReference type="InterPro" id="IPR021886">
    <property type="entry name" value="MgsA_C"/>
</dbReference>
<reference evidence="3 4" key="1">
    <citation type="journal article" date="2012" name="Proc. Natl. Acad. Sci. U.S.A.">
        <title>Comparative genomics of Ceriporiopsis subvermispora and Phanerochaete chrysosporium provide insight into selective ligninolysis.</title>
        <authorList>
            <person name="Fernandez-Fueyo E."/>
            <person name="Ruiz-Duenas F.J."/>
            <person name="Ferreira P."/>
            <person name="Floudas D."/>
            <person name="Hibbett D.S."/>
            <person name="Canessa P."/>
            <person name="Larrondo L.F."/>
            <person name="James T.Y."/>
            <person name="Seelenfreund D."/>
            <person name="Lobos S."/>
            <person name="Polanco R."/>
            <person name="Tello M."/>
            <person name="Honda Y."/>
            <person name="Watanabe T."/>
            <person name="Watanabe T."/>
            <person name="Ryu J.S."/>
            <person name="Kubicek C.P."/>
            <person name="Schmoll M."/>
            <person name="Gaskell J."/>
            <person name="Hammel K.E."/>
            <person name="St John F.J."/>
            <person name="Vanden Wymelenberg A."/>
            <person name="Sabat G."/>
            <person name="Splinter BonDurant S."/>
            <person name="Syed K."/>
            <person name="Yadav J.S."/>
            <person name="Doddapaneni H."/>
            <person name="Subramanian V."/>
            <person name="Lavin J.L."/>
            <person name="Oguiza J.A."/>
            <person name="Perez G."/>
            <person name="Pisabarro A.G."/>
            <person name="Ramirez L."/>
            <person name="Santoyo F."/>
            <person name="Master E."/>
            <person name="Coutinho P.M."/>
            <person name="Henrissat B."/>
            <person name="Lombard V."/>
            <person name="Magnuson J.K."/>
            <person name="Kuees U."/>
            <person name="Hori C."/>
            <person name="Igarashi K."/>
            <person name="Samejima M."/>
            <person name="Held B.W."/>
            <person name="Barry K.W."/>
            <person name="LaButti K.M."/>
            <person name="Lapidus A."/>
            <person name="Lindquist E.A."/>
            <person name="Lucas S.M."/>
            <person name="Riley R."/>
            <person name="Salamov A.A."/>
            <person name="Hoffmeister D."/>
            <person name="Schwenk D."/>
            <person name="Hadar Y."/>
            <person name="Yarden O."/>
            <person name="de Vries R.P."/>
            <person name="Wiebenga A."/>
            <person name="Stenlid J."/>
            <person name="Eastwood D."/>
            <person name="Grigoriev I.V."/>
            <person name="Berka R.M."/>
            <person name="Blanchette R.A."/>
            <person name="Kersten P."/>
            <person name="Martinez A.T."/>
            <person name="Vicuna R."/>
            <person name="Cullen D."/>
        </authorList>
    </citation>
    <scope>NUCLEOTIDE SEQUENCE [LARGE SCALE GENOMIC DNA]</scope>
    <source>
        <strain evidence="3 4">B</strain>
    </source>
</reference>
<dbReference type="OrthoDB" id="10265467at2759"/>
<name>M2RG86_CERS8</name>
<feature type="region of interest" description="Disordered" evidence="1">
    <location>
        <begin position="134"/>
        <end position="164"/>
    </location>
</feature>
<dbReference type="Gene3D" id="1.10.3710.10">
    <property type="entry name" value="DNA polymerase III clamp loader subunits, C-terminal domain"/>
    <property type="match status" value="1"/>
</dbReference>
<dbReference type="PANTHER" id="PTHR13779:SF7">
    <property type="entry name" value="ATPASE WRNIP1"/>
    <property type="match status" value="1"/>
</dbReference>
<dbReference type="PANTHER" id="PTHR13779">
    <property type="entry name" value="WERNER HELICASE-INTERACTING PROTEIN 1 FAMILY MEMBER"/>
    <property type="match status" value="1"/>
</dbReference>
<dbReference type="Gene3D" id="1.20.272.10">
    <property type="match status" value="1"/>
</dbReference>
<organism evidence="3 4">
    <name type="scientific">Ceriporiopsis subvermispora (strain B)</name>
    <name type="common">White-rot fungus</name>
    <name type="synonym">Gelatoporia subvermispora</name>
    <dbReference type="NCBI Taxonomy" id="914234"/>
    <lineage>
        <taxon>Eukaryota</taxon>
        <taxon>Fungi</taxon>
        <taxon>Dikarya</taxon>
        <taxon>Basidiomycota</taxon>
        <taxon>Agaricomycotina</taxon>
        <taxon>Agaricomycetes</taxon>
        <taxon>Polyporales</taxon>
        <taxon>Gelatoporiaceae</taxon>
        <taxon>Gelatoporia</taxon>
    </lineage>
</organism>
<proteinExistence type="predicted"/>
<dbReference type="Proteomes" id="UP000016930">
    <property type="component" value="Unassembled WGS sequence"/>
</dbReference>
<protein>
    <recommendedName>
        <fullName evidence="2">MgsA AAA+ ATPase C-terminal domain-containing protein</fullName>
    </recommendedName>
</protein>
<gene>
    <name evidence="3" type="ORF">CERSUDRAFT_94462</name>
</gene>
<dbReference type="GO" id="GO:0008047">
    <property type="term" value="F:enzyme activator activity"/>
    <property type="evidence" value="ECO:0007669"/>
    <property type="project" value="TreeGrafter"/>
</dbReference>
<evidence type="ECO:0000313" key="4">
    <source>
        <dbReference type="Proteomes" id="UP000016930"/>
    </source>
</evidence>
<dbReference type="GO" id="GO:0006261">
    <property type="term" value="P:DNA-templated DNA replication"/>
    <property type="evidence" value="ECO:0007669"/>
    <property type="project" value="TreeGrafter"/>
</dbReference>
<evidence type="ECO:0000256" key="1">
    <source>
        <dbReference type="SAM" id="MobiDB-lite"/>
    </source>
</evidence>
<feature type="domain" description="MgsA AAA+ ATPase C-terminal" evidence="2">
    <location>
        <begin position="1"/>
        <end position="101"/>
    </location>
</feature>
<dbReference type="GO" id="GO:0005634">
    <property type="term" value="C:nucleus"/>
    <property type="evidence" value="ECO:0007669"/>
    <property type="project" value="TreeGrafter"/>
</dbReference>
<dbReference type="SUPFAM" id="SSF48019">
    <property type="entry name" value="post-AAA+ oligomerization domain-like"/>
    <property type="match status" value="1"/>
</dbReference>
<evidence type="ECO:0000259" key="2">
    <source>
        <dbReference type="Pfam" id="PF12002"/>
    </source>
</evidence>
<dbReference type="AlphaFoldDB" id="M2RG86"/>
<dbReference type="InterPro" id="IPR051314">
    <property type="entry name" value="AAA_ATPase_RarA/MGS1/WRNIP1"/>
</dbReference>
<dbReference type="HOGENOM" id="CLU_1618801_0_0_1"/>
<dbReference type="EMBL" id="KB445796">
    <property type="protein sequence ID" value="EMD37457.1"/>
    <property type="molecule type" value="Genomic_DNA"/>
</dbReference>
<evidence type="ECO:0000313" key="3">
    <source>
        <dbReference type="EMBL" id="EMD37457.1"/>
    </source>
</evidence>
<dbReference type="GO" id="GO:0017116">
    <property type="term" value="F:single-stranded DNA helicase activity"/>
    <property type="evidence" value="ECO:0007669"/>
    <property type="project" value="TreeGrafter"/>
</dbReference>
<dbReference type="GO" id="GO:0003677">
    <property type="term" value="F:DNA binding"/>
    <property type="evidence" value="ECO:0007669"/>
    <property type="project" value="InterPro"/>
</dbReference>
<feature type="compositionally biased region" description="Basic and acidic residues" evidence="1">
    <location>
        <begin position="134"/>
        <end position="152"/>
    </location>
</feature>
<dbReference type="STRING" id="914234.M2RG86"/>